<accession>A0A0H3AF38</accession>
<dbReference type="KEGG" id="vcr:VC395_A0198"/>
<keyword evidence="2" id="KW-0547">Nucleotide-binding</keyword>
<dbReference type="AlphaFoldDB" id="A0A0H3AF38"/>
<dbReference type="EMBL" id="CP000626">
    <property type="protein sequence ID" value="ABQ19000.1"/>
    <property type="molecule type" value="Genomic_DNA"/>
</dbReference>
<evidence type="ECO:0000256" key="4">
    <source>
        <dbReference type="ARBA" id="ARBA00022840"/>
    </source>
</evidence>
<dbReference type="GO" id="GO:0004788">
    <property type="term" value="F:thiamine diphosphokinase activity"/>
    <property type="evidence" value="ECO:0007669"/>
    <property type="project" value="InterPro"/>
</dbReference>
<dbReference type="SUPFAM" id="SSF63999">
    <property type="entry name" value="Thiamin pyrophosphokinase, catalytic domain"/>
    <property type="match status" value="1"/>
</dbReference>
<evidence type="ECO:0000313" key="6">
    <source>
        <dbReference type="Proteomes" id="UP000000249"/>
    </source>
</evidence>
<dbReference type="RefSeq" id="WP_001198814.1">
    <property type="nucleotide sequence ID" value="NC_009456.1"/>
</dbReference>
<proteinExistence type="predicted"/>
<evidence type="ECO:0000313" key="5">
    <source>
        <dbReference type="EMBL" id="ABQ19000.1"/>
    </source>
</evidence>
<dbReference type="Proteomes" id="UP000000249">
    <property type="component" value="Chromosome 2"/>
</dbReference>
<sequence length="75" mass="8140">MQYAAILVTPDGGFIRHQQTQEVANILIGDFDSFDDAINQACQDLNCQHLNKGVLTKGEGKGGFMVVTTQDLEAV</sequence>
<dbReference type="PATRIC" id="fig|345073.21.peg.2957"/>
<name>A0A0H3AF38_VIBC3</name>
<dbReference type="OrthoDB" id="5896142at2"/>
<protein>
    <submittedName>
        <fullName evidence="5">Uncharacterized protein</fullName>
    </submittedName>
</protein>
<dbReference type="GO" id="GO:0016301">
    <property type="term" value="F:kinase activity"/>
    <property type="evidence" value="ECO:0007669"/>
    <property type="project" value="UniProtKB-KW"/>
</dbReference>
<organism evidence="5 6">
    <name type="scientific">Vibrio cholerae serotype O1 (strain ATCC 39541 / Classical Ogawa 395 / O395)</name>
    <dbReference type="NCBI Taxonomy" id="345073"/>
    <lineage>
        <taxon>Bacteria</taxon>
        <taxon>Pseudomonadati</taxon>
        <taxon>Pseudomonadota</taxon>
        <taxon>Gammaproteobacteria</taxon>
        <taxon>Vibrionales</taxon>
        <taxon>Vibrionaceae</taxon>
        <taxon>Vibrio</taxon>
    </lineage>
</organism>
<evidence type="ECO:0000256" key="1">
    <source>
        <dbReference type="ARBA" id="ARBA00022679"/>
    </source>
</evidence>
<dbReference type="GO" id="GO:0009229">
    <property type="term" value="P:thiamine diphosphate biosynthetic process"/>
    <property type="evidence" value="ECO:0007669"/>
    <property type="project" value="InterPro"/>
</dbReference>
<evidence type="ECO:0000256" key="2">
    <source>
        <dbReference type="ARBA" id="ARBA00022741"/>
    </source>
</evidence>
<keyword evidence="4" id="KW-0067">ATP-binding</keyword>
<dbReference type="GO" id="GO:0005524">
    <property type="term" value="F:ATP binding"/>
    <property type="evidence" value="ECO:0007669"/>
    <property type="project" value="UniProtKB-KW"/>
</dbReference>
<dbReference type="eggNOG" id="ENOG5031NS4">
    <property type="taxonomic scope" value="Bacteria"/>
</dbReference>
<evidence type="ECO:0000256" key="3">
    <source>
        <dbReference type="ARBA" id="ARBA00022777"/>
    </source>
</evidence>
<gene>
    <name evidence="5" type="ordered locus">VC0395_1070</name>
</gene>
<reference evidence="5 6" key="1">
    <citation type="submission" date="2007-03" db="EMBL/GenBank/DDBJ databases">
        <authorList>
            <person name="Heidelberg J."/>
        </authorList>
    </citation>
    <scope>NUCLEOTIDE SEQUENCE [LARGE SCALE GENOMIC DNA]</scope>
    <source>
        <strain evidence="6">ATCC 39541 / Classical Ogawa 395 / O395</strain>
    </source>
</reference>
<keyword evidence="3" id="KW-0418">Kinase</keyword>
<dbReference type="KEGG" id="vco:VC0395_1070"/>
<dbReference type="InterPro" id="IPR036759">
    <property type="entry name" value="TPK_catalytic_sf"/>
</dbReference>
<keyword evidence="1" id="KW-0808">Transferase</keyword>